<dbReference type="Gene3D" id="3.60.40.10">
    <property type="entry name" value="PPM-type phosphatase domain"/>
    <property type="match status" value="1"/>
</dbReference>
<dbReference type="PANTHER" id="PTHR43156:SF2">
    <property type="entry name" value="STAGE II SPORULATION PROTEIN E"/>
    <property type="match status" value="1"/>
</dbReference>
<dbReference type="CDD" id="cd16936">
    <property type="entry name" value="HATPase_RsbW-like"/>
    <property type="match status" value="1"/>
</dbReference>
<dbReference type="SMART" id="SM00331">
    <property type="entry name" value="PP2C_SIG"/>
    <property type="match status" value="1"/>
</dbReference>
<feature type="compositionally biased region" description="Pro residues" evidence="2">
    <location>
        <begin position="392"/>
        <end position="411"/>
    </location>
</feature>
<dbReference type="EMBL" id="BAAAPU010000012">
    <property type="protein sequence ID" value="GAA1994129.1"/>
    <property type="molecule type" value="Genomic_DNA"/>
</dbReference>
<dbReference type="Pfam" id="PF13581">
    <property type="entry name" value="HATPase_c_2"/>
    <property type="match status" value="1"/>
</dbReference>
<proteinExistence type="predicted"/>
<dbReference type="InterPro" id="IPR052016">
    <property type="entry name" value="Bact_Sigma-Reg"/>
</dbReference>
<evidence type="ECO:0000256" key="1">
    <source>
        <dbReference type="ARBA" id="ARBA00022801"/>
    </source>
</evidence>
<dbReference type="Gene3D" id="3.30.565.10">
    <property type="entry name" value="Histidine kinase-like ATPase, C-terminal domain"/>
    <property type="match status" value="1"/>
</dbReference>
<dbReference type="InterPro" id="IPR003594">
    <property type="entry name" value="HATPase_dom"/>
</dbReference>
<dbReference type="SUPFAM" id="SSF81606">
    <property type="entry name" value="PP2C-like"/>
    <property type="match status" value="1"/>
</dbReference>
<feature type="domain" description="PPM-type phosphatase" evidence="3">
    <location>
        <begin position="43"/>
        <end position="258"/>
    </location>
</feature>
<dbReference type="PANTHER" id="PTHR43156">
    <property type="entry name" value="STAGE II SPORULATION PROTEIN E-RELATED"/>
    <property type="match status" value="1"/>
</dbReference>
<sequence>MQEIQERSQAQELLIREEARARHEHDVAETLQRSLLPDRLPDVPGIELAARYVAATTDVQVGGDWYDVVQLPGGLVGLAVGDVAGHGLQAAATMVQVRVALRAYALQDPTPAAVMRGVHQLVARLPGPEMVTLVYLVFDPASGELRWTNAGHPPALVIHDGAGSPLSGALTPPVGVTPNGSFAEGKTHLPPGATLLLYTDGLVERRGVSLLDGIDQLGREAAAVPTEDGLESLCDRLLHTFLDDTRITDDVAVLAMRAAPSVEGRLEVRLPAEARNLVHVRSALRRWLQDAGVPEEQTNEALVACGEACANVVQHAYSGSPDAGDLLVEARLDDESLQLWVHDDGEWRRAAERGGGWGLQLMHALMDDVEVEHTATGTTVHLCRRVTRDAPPDPAPSPAAPPLAAAPPERPPVSASDEASDE</sequence>
<keyword evidence="1" id="KW-0378">Hydrolase</keyword>
<dbReference type="SUPFAM" id="SSF55874">
    <property type="entry name" value="ATPase domain of HSP90 chaperone/DNA topoisomerase II/histidine kinase"/>
    <property type="match status" value="1"/>
</dbReference>
<comment type="caution">
    <text evidence="4">The sequence shown here is derived from an EMBL/GenBank/DDBJ whole genome shotgun (WGS) entry which is preliminary data.</text>
</comment>
<dbReference type="InterPro" id="IPR001932">
    <property type="entry name" value="PPM-type_phosphatase-like_dom"/>
</dbReference>
<name>A0ABP5EEX4_9MICO</name>
<dbReference type="InterPro" id="IPR036890">
    <property type="entry name" value="HATPase_C_sf"/>
</dbReference>
<reference evidence="5" key="1">
    <citation type="journal article" date="2019" name="Int. J. Syst. Evol. Microbiol.">
        <title>The Global Catalogue of Microorganisms (GCM) 10K type strain sequencing project: providing services to taxonomists for standard genome sequencing and annotation.</title>
        <authorList>
            <consortium name="The Broad Institute Genomics Platform"/>
            <consortium name="The Broad Institute Genome Sequencing Center for Infectious Disease"/>
            <person name="Wu L."/>
            <person name="Ma J."/>
        </authorList>
    </citation>
    <scope>NUCLEOTIDE SEQUENCE [LARGE SCALE GENOMIC DNA]</scope>
    <source>
        <strain evidence="5">JCM 15628</strain>
    </source>
</reference>
<dbReference type="Pfam" id="PF07228">
    <property type="entry name" value="SpoIIE"/>
    <property type="match status" value="1"/>
</dbReference>
<gene>
    <name evidence="4" type="ORF">GCM10009817_40520</name>
</gene>
<dbReference type="InterPro" id="IPR036457">
    <property type="entry name" value="PPM-type-like_dom_sf"/>
</dbReference>
<feature type="region of interest" description="Disordered" evidence="2">
    <location>
        <begin position="387"/>
        <end position="422"/>
    </location>
</feature>
<organism evidence="4 5">
    <name type="scientific">Terrabacter lapilli</name>
    <dbReference type="NCBI Taxonomy" id="436231"/>
    <lineage>
        <taxon>Bacteria</taxon>
        <taxon>Bacillati</taxon>
        <taxon>Actinomycetota</taxon>
        <taxon>Actinomycetes</taxon>
        <taxon>Micrococcales</taxon>
        <taxon>Intrasporangiaceae</taxon>
        <taxon>Terrabacter</taxon>
    </lineage>
</organism>
<protein>
    <recommendedName>
        <fullName evidence="3">PPM-type phosphatase domain-containing protein</fullName>
    </recommendedName>
</protein>
<dbReference type="Proteomes" id="UP001500013">
    <property type="component" value="Unassembled WGS sequence"/>
</dbReference>
<evidence type="ECO:0000256" key="2">
    <source>
        <dbReference type="SAM" id="MobiDB-lite"/>
    </source>
</evidence>
<evidence type="ECO:0000313" key="4">
    <source>
        <dbReference type="EMBL" id="GAA1994129.1"/>
    </source>
</evidence>
<evidence type="ECO:0000259" key="3">
    <source>
        <dbReference type="SMART" id="SM00331"/>
    </source>
</evidence>
<accession>A0ABP5EEX4</accession>
<keyword evidence="5" id="KW-1185">Reference proteome</keyword>
<evidence type="ECO:0000313" key="5">
    <source>
        <dbReference type="Proteomes" id="UP001500013"/>
    </source>
</evidence>